<name>A0AAP0PA32_9MAGN</name>
<protein>
    <submittedName>
        <fullName evidence="2">Uncharacterized protein</fullName>
    </submittedName>
</protein>
<dbReference type="EMBL" id="JBBNAF010000006">
    <property type="protein sequence ID" value="KAK9135609.1"/>
    <property type="molecule type" value="Genomic_DNA"/>
</dbReference>
<organism evidence="2 3">
    <name type="scientific">Stephania yunnanensis</name>
    <dbReference type="NCBI Taxonomy" id="152371"/>
    <lineage>
        <taxon>Eukaryota</taxon>
        <taxon>Viridiplantae</taxon>
        <taxon>Streptophyta</taxon>
        <taxon>Embryophyta</taxon>
        <taxon>Tracheophyta</taxon>
        <taxon>Spermatophyta</taxon>
        <taxon>Magnoliopsida</taxon>
        <taxon>Ranunculales</taxon>
        <taxon>Menispermaceae</taxon>
        <taxon>Menispermoideae</taxon>
        <taxon>Cissampelideae</taxon>
        <taxon>Stephania</taxon>
    </lineage>
</organism>
<dbReference type="Proteomes" id="UP001420932">
    <property type="component" value="Unassembled WGS sequence"/>
</dbReference>
<evidence type="ECO:0000256" key="1">
    <source>
        <dbReference type="SAM" id="Phobius"/>
    </source>
</evidence>
<gene>
    <name evidence="2" type="ORF">Syun_014939</name>
</gene>
<accession>A0AAP0PA32</accession>
<dbReference type="AlphaFoldDB" id="A0AAP0PA32"/>
<evidence type="ECO:0000313" key="2">
    <source>
        <dbReference type="EMBL" id="KAK9135609.1"/>
    </source>
</evidence>
<keyword evidence="1" id="KW-1133">Transmembrane helix</keyword>
<reference evidence="2 3" key="1">
    <citation type="submission" date="2024-01" db="EMBL/GenBank/DDBJ databases">
        <title>Genome assemblies of Stephania.</title>
        <authorList>
            <person name="Yang L."/>
        </authorList>
    </citation>
    <scope>NUCLEOTIDE SEQUENCE [LARGE SCALE GENOMIC DNA]</scope>
    <source>
        <strain evidence="2">YNDBR</strain>
        <tissue evidence="2">Leaf</tissue>
    </source>
</reference>
<sequence>MHPTGIIPFFRSFTVLHLLFIDSLVSLLSLCLVFSRLSHMNLSLVTGIEISN</sequence>
<keyword evidence="3" id="KW-1185">Reference proteome</keyword>
<keyword evidence="1" id="KW-0472">Membrane</keyword>
<feature type="transmembrane region" description="Helical" evidence="1">
    <location>
        <begin position="12"/>
        <end position="34"/>
    </location>
</feature>
<comment type="caution">
    <text evidence="2">The sequence shown here is derived from an EMBL/GenBank/DDBJ whole genome shotgun (WGS) entry which is preliminary data.</text>
</comment>
<keyword evidence="1" id="KW-0812">Transmembrane</keyword>
<evidence type="ECO:0000313" key="3">
    <source>
        <dbReference type="Proteomes" id="UP001420932"/>
    </source>
</evidence>
<proteinExistence type="predicted"/>